<reference evidence="1 2" key="1">
    <citation type="journal article" date="2021" name="Elife">
        <title>Chloroplast acquisition without the gene transfer in kleptoplastic sea slugs, Plakobranchus ocellatus.</title>
        <authorList>
            <person name="Maeda T."/>
            <person name="Takahashi S."/>
            <person name="Yoshida T."/>
            <person name="Shimamura S."/>
            <person name="Takaki Y."/>
            <person name="Nagai Y."/>
            <person name="Toyoda A."/>
            <person name="Suzuki Y."/>
            <person name="Arimoto A."/>
            <person name="Ishii H."/>
            <person name="Satoh N."/>
            <person name="Nishiyama T."/>
            <person name="Hasebe M."/>
            <person name="Maruyama T."/>
            <person name="Minagawa J."/>
            <person name="Obokata J."/>
            <person name="Shigenobu S."/>
        </authorList>
    </citation>
    <scope>NUCLEOTIDE SEQUENCE [LARGE SCALE GENOMIC DNA]</scope>
</reference>
<gene>
    <name evidence="1" type="ORF">PoB_006350500</name>
</gene>
<keyword evidence="2" id="KW-1185">Reference proteome</keyword>
<comment type="caution">
    <text evidence="1">The sequence shown here is derived from an EMBL/GenBank/DDBJ whole genome shotgun (WGS) entry which is preliminary data.</text>
</comment>
<proteinExistence type="predicted"/>
<evidence type="ECO:0000313" key="2">
    <source>
        <dbReference type="Proteomes" id="UP000735302"/>
    </source>
</evidence>
<dbReference type="AlphaFoldDB" id="A0AAV4CYN9"/>
<name>A0AAV4CYN9_9GAST</name>
<accession>A0AAV4CYN9</accession>
<evidence type="ECO:0000313" key="1">
    <source>
        <dbReference type="EMBL" id="GFO37000.1"/>
    </source>
</evidence>
<sequence>MSKLHAHLQAHANLPSVVMDGKKMMSWTNGFTRGAPEDPNHHPDQHRDATLTAVRRDALSWMLDAQWGVTAQVMTAVVVNSSPLLTDGAQEMPGTSGSLDKLCLPYYSTWELSL</sequence>
<dbReference type="EMBL" id="BLXT01007159">
    <property type="protein sequence ID" value="GFO37000.1"/>
    <property type="molecule type" value="Genomic_DNA"/>
</dbReference>
<organism evidence="1 2">
    <name type="scientific">Plakobranchus ocellatus</name>
    <dbReference type="NCBI Taxonomy" id="259542"/>
    <lineage>
        <taxon>Eukaryota</taxon>
        <taxon>Metazoa</taxon>
        <taxon>Spiralia</taxon>
        <taxon>Lophotrochozoa</taxon>
        <taxon>Mollusca</taxon>
        <taxon>Gastropoda</taxon>
        <taxon>Heterobranchia</taxon>
        <taxon>Euthyneura</taxon>
        <taxon>Panpulmonata</taxon>
        <taxon>Sacoglossa</taxon>
        <taxon>Placobranchoidea</taxon>
        <taxon>Plakobranchidae</taxon>
        <taxon>Plakobranchus</taxon>
    </lineage>
</organism>
<dbReference type="Proteomes" id="UP000735302">
    <property type="component" value="Unassembled WGS sequence"/>
</dbReference>
<protein>
    <submittedName>
        <fullName evidence="1">Uncharacterized protein</fullName>
    </submittedName>
</protein>